<dbReference type="InterPro" id="IPR036812">
    <property type="entry name" value="NAD(P)_OxRdtase_dom_sf"/>
</dbReference>
<accession>A0A6A5WGK7</accession>
<evidence type="ECO:0000313" key="4">
    <source>
        <dbReference type="Proteomes" id="UP000799779"/>
    </source>
</evidence>
<dbReference type="AlphaFoldDB" id="A0A6A5WGK7"/>
<dbReference type="Gene3D" id="3.20.20.100">
    <property type="entry name" value="NADP-dependent oxidoreductase domain"/>
    <property type="match status" value="1"/>
</dbReference>
<dbReference type="PANTHER" id="PTHR43364">
    <property type="entry name" value="NADH-SPECIFIC METHYLGLYOXAL REDUCTASE-RELATED"/>
    <property type="match status" value="1"/>
</dbReference>
<name>A0A6A5WGK7_9PLEO</name>
<dbReference type="Pfam" id="PF00248">
    <property type="entry name" value="Aldo_ket_red"/>
    <property type="match status" value="1"/>
</dbReference>
<proteinExistence type="predicted"/>
<evidence type="ECO:0000256" key="1">
    <source>
        <dbReference type="ARBA" id="ARBA00023002"/>
    </source>
</evidence>
<gene>
    <name evidence="3" type="ORF">P154DRAFT_554539</name>
</gene>
<organism evidence="3 4">
    <name type="scientific">Amniculicola lignicola CBS 123094</name>
    <dbReference type="NCBI Taxonomy" id="1392246"/>
    <lineage>
        <taxon>Eukaryota</taxon>
        <taxon>Fungi</taxon>
        <taxon>Dikarya</taxon>
        <taxon>Ascomycota</taxon>
        <taxon>Pezizomycotina</taxon>
        <taxon>Dothideomycetes</taxon>
        <taxon>Pleosporomycetidae</taxon>
        <taxon>Pleosporales</taxon>
        <taxon>Amniculicolaceae</taxon>
        <taxon>Amniculicola</taxon>
    </lineage>
</organism>
<dbReference type="InterPro" id="IPR050523">
    <property type="entry name" value="AKR_Detox_Biosynth"/>
</dbReference>
<keyword evidence="4" id="KW-1185">Reference proteome</keyword>
<dbReference type="Proteomes" id="UP000799779">
    <property type="component" value="Unassembled WGS sequence"/>
</dbReference>
<dbReference type="GO" id="GO:0016491">
    <property type="term" value="F:oxidoreductase activity"/>
    <property type="evidence" value="ECO:0007669"/>
    <property type="project" value="UniProtKB-KW"/>
</dbReference>
<evidence type="ECO:0000259" key="2">
    <source>
        <dbReference type="Pfam" id="PF00248"/>
    </source>
</evidence>
<dbReference type="SUPFAM" id="SSF51430">
    <property type="entry name" value="NAD(P)-linked oxidoreductase"/>
    <property type="match status" value="1"/>
</dbReference>
<dbReference type="OrthoDB" id="48988at2759"/>
<dbReference type="InterPro" id="IPR023210">
    <property type="entry name" value="NADP_OxRdtase_dom"/>
</dbReference>
<dbReference type="EMBL" id="ML977592">
    <property type="protein sequence ID" value="KAF1999929.1"/>
    <property type="molecule type" value="Genomic_DNA"/>
</dbReference>
<feature type="domain" description="NADP-dependent oxidoreductase" evidence="2">
    <location>
        <begin position="5"/>
        <end position="307"/>
    </location>
</feature>
<keyword evidence="1" id="KW-0560">Oxidoreductase</keyword>
<reference evidence="3" key="1">
    <citation type="journal article" date="2020" name="Stud. Mycol.">
        <title>101 Dothideomycetes genomes: a test case for predicting lifestyles and emergence of pathogens.</title>
        <authorList>
            <person name="Haridas S."/>
            <person name="Albert R."/>
            <person name="Binder M."/>
            <person name="Bloem J."/>
            <person name="Labutti K."/>
            <person name="Salamov A."/>
            <person name="Andreopoulos B."/>
            <person name="Baker S."/>
            <person name="Barry K."/>
            <person name="Bills G."/>
            <person name="Bluhm B."/>
            <person name="Cannon C."/>
            <person name="Castanera R."/>
            <person name="Culley D."/>
            <person name="Daum C."/>
            <person name="Ezra D."/>
            <person name="Gonzalez J."/>
            <person name="Henrissat B."/>
            <person name="Kuo A."/>
            <person name="Liang C."/>
            <person name="Lipzen A."/>
            <person name="Lutzoni F."/>
            <person name="Magnuson J."/>
            <person name="Mondo S."/>
            <person name="Nolan M."/>
            <person name="Ohm R."/>
            <person name="Pangilinan J."/>
            <person name="Park H.-J."/>
            <person name="Ramirez L."/>
            <person name="Alfaro M."/>
            <person name="Sun H."/>
            <person name="Tritt A."/>
            <person name="Yoshinaga Y."/>
            <person name="Zwiers L.-H."/>
            <person name="Turgeon B."/>
            <person name="Goodwin S."/>
            <person name="Spatafora J."/>
            <person name="Crous P."/>
            <person name="Grigoriev I."/>
        </authorList>
    </citation>
    <scope>NUCLEOTIDE SEQUENCE</scope>
    <source>
        <strain evidence="3">CBS 123094</strain>
    </source>
</reference>
<protein>
    <submittedName>
        <fullName evidence="3">Aldo/keto reductase</fullName>
    </submittedName>
</protein>
<sequence>MLIHLILGAGNWGQGATDSTPEFKAAVLKHKDLIKTIDTAALYPLPAPGASEKVIGELGYARERFDVNTKALFRMEGGCYNAKDVEESVVKSLGSLEVKKVNVLYAHAPDRKTPVAEQARAFHEQFLKERIAALGVANLDAGMLGEWIKVADEEGLVKPTVYQGQYNILCRAHEDSVMPIVRQNGMTFMAYSPLAGGFLSGIATFSSAPNLIGTRFEHTDNNMKFGPFYKYWYDKPSMHEAVKILKSKSEEFGIDLADIAIRWLVNHSELKDGDGVIVGPDTVEELEKCVDAYKAGPLPGGLVEAIERLQVIVREDAKVVVQF</sequence>
<dbReference type="PANTHER" id="PTHR43364:SF4">
    <property type="entry name" value="NAD(P)-LINKED OXIDOREDUCTASE SUPERFAMILY PROTEIN"/>
    <property type="match status" value="1"/>
</dbReference>
<evidence type="ECO:0000313" key="3">
    <source>
        <dbReference type="EMBL" id="KAF1999929.1"/>
    </source>
</evidence>